<keyword evidence="3" id="KW-1185">Reference proteome</keyword>
<accession>A0A5M9JPJ4</accession>
<dbReference type="Proteomes" id="UP000322873">
    <property type="component" value="Unassembled WGS sequence"/>
</dbReference>
<evidence type="ECO:0000313" key="2">
    <source>
        <dbReference type="EMBL" id="KAA8568915.1"/>
    </source>
</evidence>
<name>A0A5M9JPJ4_MONFR</name>
<dbReference type="EMBL" id="VICG01000009">
    <property type="protein sequence ID" value="KAA8568915.1"/>
    <property type="molecule type" value="Genomic_DNA"/>
</dbReference>
<reference evidence="2 3" key="1">
    <citation type="submission" date="2019-06" db="EMBL/GenBank/DDBJ databases">
        <title>Genome Sequence of the Brown Rot Fungal Pathogen Monilinia fructicola.</title>
        <authorList>
            <person name="De Miccolis Angelini R.M."/>
            <person name="Landi L."/>
            <person name="Abate D."/>
            <person name="Pollastro S."/>
            <person name="Romanazzi G."/>
            <person name="Faretra F."/>
        </authorList>
    </citation>
    <scope>NUCLEOTIDE SEQUENCE [LARGE SCALE GENOMIC DNA]</scope>
    <source>
        <strain evidence="2 3">Mfrc123</strain>
    </source>
</reference>
<organism evidence="2 3">
    <name type="scientific">Monilinia fructicola</name>
    <name type="common">Brown rot fungus</name>
    <name type="synonym">Ciboria fructicola</name>
    <dbReference type="NCBI Taxonomy" id="38448"/>
    <lineage>
        <taxon>Eukaryota</taxon>
        <taxon>Fungi</taxon>
        <taxon>Dikarya</taxon>
        <taxon>Ascomycota</taxon>
        <taxon>Pezizomycotina</taxon>
        <taxon>Leotiomycetes</taxon>
        <taxon>Helotiales</taxon>
        <taxon>Sclerotiniaceae</taxon>
        <taxon>Monilinia</taxon>
    </lineage>
</organism>
<feature type="compositionally biased region" description="Basic residues" evidence="1">
    <location>
        <begin position="10"/>
        <end position="19"/>
    </location>
</feature>
<proteinExistence type="predicted"/>
<comment type="caution">
    <text evidence="2">The sequence shown here is derived from an EMBL/GenBank/DDBJ whole genome shotgun (WGS) entry which is preliminary data.</text>
</comment>
<dbReference type="AlphaFoldDB" id="A0A5M9JPJ4"/>
<evidence type="ECO:0000256" key="1">
    <source>
        <dbReference type="SAM" id="MobiDB-lite"/>
    </source>
</evidence>
<sequence>MNPKNEPPRAKRRTRAIKNKTKEGNPAIPIQSKVTIHPSINQSEKKKNRKKKSRARLEKDNTTPQTIVCCQVGPPTSCVSWDPSYHAPHFQTEYVFTKIYTQPTRYLWSAT</sequence>
<feature type="compositionally biased region" description="Polar residues" evidence="1">
    <location>
        <begin position="32"/>
        <end position="42"/>
    </location>
</feature>
<gene>
    <name evidence="2" type="ORF">EYC84_007892</name>
</gene>
<protein>
    <submittedName>
        <fullName evidence="2">Uncharacterized protein</fullName>
    </submittedName>
</protein>
<evidence type="ECO:0000313" key="3">
    <source>
        <dbReference type="Proteomes" id="UP000322873"/>
    </source>
</evidence>
<feature type="region of interest" description="Disordered" evidence="1">
    <location>
        <begin position="1"/>
        <end position="62"/>
    </location>
</feature>